<dbReference type="InterPro" id="IPR024523">
    <property type="entry name" value="DUF3793"/>
</dbReference>
<evidence type="ECO:0000313" key="1">
    <source>
        <dbReference type="EMBL" id="MSS39051.1"/>
    </source>
</evidence>
<accession>A0A844F958</accession>
<comment type="caution">
    <text evidence="1">The sequence shown here is derived from an EMBL/GenBank/DDBJ whole genome shotgun (WGS) entry which is preliminary data.</text>
</comment>
<dbReference type="Pfam" id="PF12672">
    <property type="entry name" value="DUF3793"/>
    <property type="match status" value="1"/>
</dbReference>
<dbReference type="RefSeq" id="WP_004605105.1">
    <property type="nucleotide sequence ID" value="NZ_AP024846.1"/>
</dbReference>
<reference evidence="1 2" key="1">
    <citation type="submission" date="2019-08" db="EMBL/GenBank/DDBJ databases">
        <title>In-depth cultivation of the pig gut microbiome towards novel bacterial diversity and tailored functional studies.</title>
        <authorList>
            <person name="Wylensek D."/>
            <person name="Hitch T.C.A."/>
            <person name="Clavel T."/>
        </authorList>
    </citation>
    <scope>NUCLEOTIDE SEQUENCE [LARGE SCALE GENOMIC DNA]</scope>
    <source>
        <strain evidence="1 2">BL-389-WT-3D</strain>
    </source>
</reference>
<protein>
    <submittedName>
        <fullName evidence="1">DUF3793 family protein</fullName>
    </submittedName>
</protein>
<sequence length="198" mass="23124">MPVEVVSYMLSNKDIRMRLGFQLILQCAPFLKGIKVASITNVDRRHLKEFWRVLDGTGIDAKILTVSQERCMVFIYREAVLKKYLGRREIRRFLESYGYDRKDLDWILQKLSARVCQYTCDGMGFPHEIGAFLDYPIDDVKCFIDKRGQDCLMTGYWKVYHNPERAKMIFLAYDKAKISAVNEFLAGKRIRDIVCKAA</sequence>
<name>A0A844F958_CLOSV</name>
<evidence type="ECO:0000313" key="2">
    <source>
        <dbReference type="Proteomes" id="UP000462363"/>
    </source>
</evidence>
<gene>
    <name evidence="1" type="ORF">FYJ37_01470</name>
</gene>
<proteinExistence type="predicted"/>
<organism evidence="1 2">
    <name type="scientific">Clostridium scindens (strain JCM 10418 / VPI 12708)</name>
    <dbReference type="NCBI Taxonomy" id="29347"/>
    <lineage>
        <taxon>Bacteria</taxon>
        <taxon>Bacillati</taxon>
        <taxon>Bacillota</taxon>
        <taxon>Clostridia</taxon>
        <taxon>Lachnospirales</taxon>
        <taxon>Lachnospiraceae</taxon>
    </lineage>
</organism>
<dbReference type="EMBL" id="VUMB01000002">
    <property type="protein sequence ID" value="MSS39051.1"/>
    <property type="molecule type" value="Genomic_DNA"/>
</dbReference>
<dbReference type="Proteomes" id="UP000462363">
    <property type="component" value="Unassembled WGS sequence"/>
</dbReference>
<dbReference type="GeneID" id="62697580"/>
<dbReference type="AlphaFoldDB" id="A0A844F958"/>